<dbReference type="EMBL" id="CP101637">
    <property type="protein sequence ID" value="WMT80841.1"/>
    <property type="molecule type" value="Genomic_DNA"/>
</dbReference>
<evidence type="ECO:0000313" key="1">
    <source>
        <dbReference type="EMBL" id="WMT80841.1"/>
    </source>
</evidence>
<name>A0ABY9PYS4_9FIRM</name>
<evidence type="ECO:0000313" key="2">
    <source>
        <dbReference type="Proteomes" id="UP001235030"/>
    </source>
</evidence>
<organism evidence="1 2">
    <name type="scientific">Terrisporobacter mayombei</name>
    <dbReference type="NCBI Taxonomy" id="1541"/>
    <lineage>
        <taxon>Bacteria</taxon>
        <taxon>Bacillati</taxon>
        <taxon>Bacillota</taxon>
        <taxon>Clostridia</taxon>
        <taxon>Peptostreptococcales</taxon>
        <taxon>Peptostreptococcaceae</taxon>
        <taxon>Terrisporobacter</taxon>
    </lineage>
</organism>
<reference evidence="1 2" key="1">
    <citation type="submission" date="2022-07" db="EMBL/GenBank/DDBJ databases">
        <title>Genome sequence of Terrisporobacter mayombei DSM6539.</title>
        <authorList>
            <person name="Boeer T."/>
            <person name="Bengelsdorf F.R."/>
            <person name="Daniel R."/>
            <person name="Poehlein A."/>
        </authorList>
    </citation>
    <scope>NUCLEOTIDE SEQUENCE [LARGE SCALE GENOMIC DNA]</scope>
    <source>
        <strain evidence="1 2">DSM 6539</strain>
    </source>
</reference>
<dbReference type="NCBIfam" id="TIGR02536">
    <property type="entry name" value="eut_hyp"/>
    <property type="match status" value="1"/>
</dbReference>
<dbReference type="RefSeq" id="WP_228103036.1">
    <property type="nucleotide sequence ID" value="NZ_CP101637.1"/>
</dbReference>
<evidence type="ECO:0008006" key="3">
    <source>
        <dbReference type="Google" id="ProtNLM"/>
    </source>
</evidence>
<dbReference type="Proteomes" id="UP001235030">
    <property type="component" value="Chromosome"/>
</dbReference>
<keyword evidence="2" id="KW-1185">Reference proteome</keyword>
<accession>A0ABY9PYS4</accession>
<protein>
    <recommendedName>
        <fullName evidence="3">Ethanolamine utilization protein</fullName>
    </recommendedName>
</protein>
<gene>
    <name evidence="1" type="ORF">TEMA_11630</name>
</gene>
<dbReference type="InterPro" id="IPR013372">
    <property type="entry name" value="Eut_put"/>
</dbReference>
<sequence>MNYENMINTIVEEIYKKINSINEIENKPKAVLLYEDNNKEQFKFLKQRFEVVNFEKSIRDCQIVIISKLCMRGLCNLAVGHSVSDEERFILKMLMKGKKVYVLEDGIEYKRYKKTAPKALYNKYMSYEDEIINFGVEIIKDINFIYLDDDKKENLSKTKKDIKINDEFSLNLTNQKLISESDLKKPMISGIKNVLVDKKSIVTPLAKDFIRIHHLKLKRM</sequence>
<proteinExistence type="predicted"/>
<dbReference type="PIRSF" id="PIRSF034981">
    <property type="entry name" value="Eut_put"/>
    <property type="match status" value="1"/>
</dbReference>